<evidence type="ECO:0000313" key="2">
    <source>
        <dbReference type="EMBL" id="ORZ35925.1"/>
    </source>
</evidence>
<dbReference type="Proteomes" id="UP000193411">
    <property type="component" value="Unassembled WGS sequence"/>
</dbReference>
<protein>
    <submittedName>
        <fullName evidence="2">Uncharacterized protein</fullName>
    </submittedName>
</protein>
<feature type="region of interest" description="Disordered" evidence="1">
    <location>
        <begin position="265"/>
        <end position="335"/>
    </location>
</feature>
<accession>A0A1Y2HMV4</accession>
<evidence type="ECO:0000256" key="1">
    <source>
        <dbReference type="SAM" id="MobiDB-lite"/>
    </source>
</evidence>
<name>A0A1Y2HMV4_9FUNG</name>
<organism evidence="2 3">
    <name type="scientific">Catenaria anguillulae PL171</name>
    <dbReference type="NCBI Taxonomy" id="765915"/>
    <lineage>
        <taxon>Eukaryota</taxon>
        <taxon>Fungi</taxon>
        <taxon>Fungi incertae sedis</taxon>
        <taxon>Blastocladiomycota</taxon>
        <taxon>Blastocladiomycetes</taxon>
        <taxon>Blastocladiales</taxon>
        <taxon>Catenariaceae</taxon>
        <taxon>Catenaria</taxon>
    </lineage>
</organism>
<proteinExistence type="predicted"/>
<feature type="compositionally biased region" description="Low complexity" evidence="1">
    <location>
        <begin position="277"/>
        <end position="288"/>
    </location>
</feature>
<gene>
    <name evidence="2" type="ORF">BCR44DRAFT_48481</name>
</gene>
<evidence type="ECO:0000313" key="3">
    <source>
        <dbReference type="Proteomes" id="UP000193411"/>
    </source>
</evidence>
<sequence>MEPLDTSNLPNIANSTPQELLDWWTNAIAEDRKALVLSAPSLITTDYLRLDNTDLDWAVGICQAPAVNEVTAANAHVTSLQAASEKLKGHSSQRARPGAKQAMDILAKFPCFYTGPGNKTVKFPLTGGEKWTNPAEYLDRMKQLANSAHKPFIKYLRLNDSYHSEALKELFTGAPDNIEVDEPVLLMLKICTPHRITQQLFSFMAVTPTKTKTVDAWLRRILTATRALPSGSKHILVKSFAFTVLQASPPALNLKLVVAEAPKPKTPASELWDEHGATSSSSASTTEAKGNKNKQGGKGNNWRGSDHHGNNNQYHSRDRDQYRDSSDSSASASSSLANLQRRVGAAASRCPAAAAKVLAGRSMRPVCVYCANAFSNREAPELTHKTAECKLLVNYVKKP</sequence>
<dbReference type="EMBL" id="MCFL01000019">
    <property type="protein sequence ID" value="ORZ35925.1"/>
    <property type="molecule type" value="Genomic_DNA"/>
</dbReference>
<feature type="compositionally biased region" description="Basic and acidic residues" evidence="1">
    <location>
        <begin position="304"/>
        <end position="326"/>
    </location>
</feature>
<comment type="caution">
    <text evidence="2">The sequence shown here is derived from an EMBL/GenBank/DDBJ whole genome shotgun (WGS) entry which is preliminary data.</text>
</comment>
<dbReference type="AlphaFoldDB" id="A0A1Y2HMV4"/>
<keyword evidence="3" id="KW-1185">Reference proteome</keyword>
<reference evidence="2 3" key="1">
    <citation type="submission" date="2016-07" db="EMBL/GenBank/DDBJ databases">
        <title>Pervasive Adenine N6-methylation of Active Genes in Fungi.</title>
        <authorList>
            <consortium name="DOE Joint Genome Institute"/>
            <person name="Mondo S.J."/>
            <person name="Dannebaum R.O."/>
            <person name="Kuo R.C."/>
            <person name="Labutti K."/>
            <person name="Haridas S."/>
            <person name="Kuo A."/>
            <person name="Salamov A."/>
            <person name="Ahrendt S.R."/>
            <person name="Lipzen A."/>
            <person name="Sullivan W."/>
            <person name="Andreopoulos W.B."/>
            <person name="Clum A."/>
            <person name="Lindquist E."/>
            <person name="Daum C."/>
            <person name="Ramamoorthy G.K."/>
            <person name="Gryganskyi A."/>
            <person name="Culley D."/>
            <person name="Magnuson J.K."/>
            <person name="James T.Y."/>
            <person name="O'Malley M.A."/>
            <person name="Stajich J.E."/>
            <person name="Spatafora J.W."/>
            <person name="Visel A."/>
            <person name="Grigoriev I.V."/>
        </authorList>
    </citation>
    <scope>NUCLEOTIDE SEQUENCE [LARGE SCALE GENOMIC DNA]</scope>
    <source>
        <strain evidence="2 3">PL171</strain>
    </source>
</reference>